<dbReference type="SUPFAM" id="SSF88946">
    <property type="entry name" value="Sigma2 domain of RNA polymerase sigma factors"/>
    <property type="match status" value="1"/>
</dbReference>
<dbReference type="InterPro" id="IPR039425">
    <property type="entry name" value="RNA_pol_sigma-70-like"/>
</dbReference>
<evidence type="ECO:0000313" key="8">
    <source>
        <dbReference type="EMBL" id="MBC3830063.1"/>
    </source>
</evidence>
<feature type="domain" description="RNA polymerase sigma factor 70 region 4 type 2" evidence="7">
    <location>
        <begin position="129"/>
        <end position="179"/>
    </location>
</feature>
<dbReference type="PANTHER" id="PTHR43133">
    <property type="entry name" value="RNA POLYMERASE ECF-TYPE SIGMA FACTO"/>
    <property type="match status" value="1"/>
</dbReference>
<name>A0ABR6XKZ2_9BURK</name>
<accession>A0ABR6XKZ2</accession>
<dbReference type="Pfam" id="PF04542">
    <property type="entry name" value="Sigma70_r2"/>
    <property type="match status" value="1"/>
</dbReference>
<comment type="similarity">
    <text evidence="1">Belongs to the sigma-70 factor family. ECF subfamily.</text>
</comment>
<dbReference type="EMBL" id="JACOFU010000001">
    <property type="protein sequence ID" value="MBC3830063.1"/>
    <property type="molecule type" value="Genomic_DNA"/>
</dbReference>
<dbReference type="RefSeq" id="WP_186889108.1">
    <property type="nucleotide sequence ID" value="NZ_JACOFU010000001.1"/>
</dbReference>
<evidence type="ECO:0000256" key="4">
    <source>
        <dbReference type="ARBA" id="ARBA00023125"/>
    </source>
</evidence>
<gene>
    <name evidence="8" type="ORF">H8K33_00915</name>
</gene>
<dbReference type="InterPro" id="IPR013324">
    <property type="entry name" value="RNA_pol_sigma_r3/r4-like"/>
</dbReference>
<dbReference type="NCBIfam" id="TIGR02937">
    <property type="entry name" value="sigma70-ECF"/>
    <property type="match status" value="1"/>
</dbReference>
<keyword evidence="2" id="KW-0805">Transcription regulation</keyword>
<dbReference type="InterPro" id="IPR013325">
    <property type="entry name" value="RNA_pol_sigma_r2"/>
</dbReference>
<dbReference type="SUPFAM" id="SSF88659">
    <property type="entry name" value="Sigma3 and sigma4 domains of RNA polymerase sigma factors"/>
    <property type="match status" value="1"/>
</dbReference>
<keyword evidence="4" id="KW-0238">DNA-binding</keyword>
<dbReference type="Pfam" id="PF08281">
    <property type="entry name" value="Sigma70_r4_2"/>
    <property type="match status" value="1"/>
</dbReference>
<evidence type="ECO:0000259" key="7">
    <source>
        <dbReference type="Pfam" id="PF08281"/>
    </source>
</evidence>
<dbReference type="Gene3D" id="1.10.10.10">
    <property type="entry name" value="Winged helix-like DNA-binding domain superfamily/Winged helix DNA-binding domain"/>
    <property type="match status" value="1"/>
</dbReference>
<dbReference type="InterPro" id="IPR013249">
    <property type="entry name" value="RNA_pol_sigma70_r4_t2"/>
</dbReference>
<keyword evidence="9" id="KW-1185">Reference proteome</keyword>
<evidence type="ECO:0000256" key="3">
    <source>
        <dbReference type="ARBA" id="ARBA00023082"/>
    </source>
</evidence>
<reference evidence="8 9" key="1">
    <citation type="submission" date="2020-08" db="EMBL/GenBank/DDBJ databases">
        <title>Novel species isolated from subtropical streams in China.</title>
        <authorList>
            <person name="Lu H."/>
        </authorList>
    </citation>
    <scope>NUCLEOTIDE SEQUENCE [LARGE SCALE GENOMIC DNA]</scope>
    <source>
        <strain evidence="8 9">KCTC 52442</strain>
    </source>
</reference>
<dbReference type="PANTHER" id="PTHR43133:SF8">
    <property type="entry name" value="RNA POLYMERASE SIGMA FACTOR HI_1459-RELATED"/>
    <property type="match status" value="1"/>
</dbReference>
<comment type="caution">
    <text evidence="8">The sequence shown here is derived from an EMBL/GenBank/DDBJ whole genome shotgun (WGS) entry which is preliminary data.</text>
</comment>
<evidence type="ECO:0000256" key="1">
    <source>
        <dbReference type="ARBA" id="ARBA00010641"/>
    </source>
</evidence>
<protein>
    <submittedName>
        <fullName evidence="8">Sigma-70 family RNA polymerase sigma factor</fullName>
    </submittedName>
</protein>
<keyword evidence="3" id="KW-0731">Sigma factor</keyword>
<evidence type="ECO:0000256" key="5">
    <source>
        <dbReference type="ARBA" id="ARBA00023163"/>
    </source>
</evidence>
<dbReference type="Gene3D" id="1.10.1740.10">
    <property type="match status" value="1"/>
</dbReference>
<dbReference type="InterPro" id="IPR007627">
    <property type="entry name" value="RNA_pol_sigma70_r2"/>
</dbReference>
<evidence type="ECO:0000259" key="6">
    <source>
        <dbReference type="Pfam" id="PF04542"/>
    </source>
</evidence>
<feature type="domain" description="RNA polymerase sigma-70 region 2" evidence="6">
    <location>
        <begin position="13"/>
        <end position="76"/>
    </location>
</feature>
<proteinExistence type="inferred from homology"/>
<evidence type="ECO:0000256" key="2">
    <source>
        <dbReference type="ARBA" id="ARBA00023015"/>
    </source>
</evidence>
<evidence type="ECO:0000313" key="9">
    <source>
        <dbReference type="Proteomes" id="UP000643610"/>
    </source>
</evidence>
<keyword evidence="5" id="KW-0804">Transcription</keyword>
<dbReference type="InterPro" id="IPR036388">
    <property type="entry name" value="WH-like_DNA-bd_sf"/>
</dbReference>
<dbReference type="InterPro" id="IPR014284">
    <property type="entry name" value="RNA_pol_sigma-70_dom"/>
</dbReference>
<organism evidence="8 9">
    <name type="scientific">Undibacterium amnicola</name>
    <dbReference type="NCBI Taxonomy" id="1834038"/>
    <lineage>
        <taxon>Bacteria</taxon>
        <taxon>Pseudomonadati</taxon>
        <taxon>Pseudomonadota</taxon>
        <taxon>Betaproteobacteria</taxon>
        <taxon>Burkholderiales</taxon>
        <taxon>Oxalobacteraceae</taxon>
        <taxon>Undibacterium</taxon>
    </lineage>
</organism>
<sequence>MAISLHLYDQLSALRPQLLRFTKQRIYDDAIAEDVVQESLLAVLEAPERFAGKSSLATYVIGILKFKIIDSFRRTKHAQNRQAEFSFDTTCSIEVSHHRVDDRYGIHRSSLCEEFDPMTALEQKNFFTQLEQALGSLPSKNARAFTLADCLEVDSTEICEELGMSKNHMMVTLHRARHALRKAPGLKNYSPVVECHSLS</sequence>
<dbReference type="Proteomes" id="UP000643610">
    <property type="component" value="Unassembled WGS sequence"/>
</dbReference>